<dbReference type="FunFam" id="3.80.10.10:FF:000024">
    <property type="entry name" value="Somatic embryogenesis receptor kinase 1"/>
    <property type="match status" value="1"/>
</dbReference>
<feature type="domain" description="Leucine-rich repeat-containing N-terminal plant-type" evidence="8">
    <location>
        <begin position="43"/>
        <end position="83"/>
    </location>
</feature>
<feature type="chain" id="PRO_5019383066" evidence="7">
    <location>
        <begin position="42"/>
        <end position="203"/>
    </location>
</feature>
<feature type="non-terminal residue" evidence="9">
    <location>
        <position position="1"/>
    </location>
</feature>
<reference evidence="9 10" key="1">
    <citation type="submission" date="2018-09" db="EMBL/GenBank/DDBJ databases">
        <title>A high-quality reference genome of wild soybean provides a powerful tool to mine soybean genomes.</title>
        <authorList>
            <person name="Xie M."/>
            <person name="Chung C.Y.L."/>
            <person name="Li M.-W."/>
            <person name="Wong F.-L."/>
            <person name="Chan T.-F."/>
            <person name="Lam H.-M."/>
        </authorList>
    </citation>
    <scope>NUCLEOTIDE SEQUENCE [LARGE SCALE GENOMIC DNA]</scope>
    <source>
        <strain evidence="10">cv. W05</strain>
        <tissue evidence="9">Hypocotyl of etiolated seedlings</tissue>
    </source>
</reference>
<dbReference type="Pfam" id="PF00560">
    <property type="entry name" value="LRR_1"/>
    <property type="match status" value="5"/>
</dbReference>
<dbReference type="SUPFAM" id="SSF52058">
    <property type="entry name" value="L domain-like"/>
    <property type="match status" value="1"/>
</dbReference>
<keyword evidence="5" id="KW-1133">Transmembrane helix</keyword>
<evidence type="ECO:0000259" key="8">
    <source>
        <dbReference type="Pfam" id="PF08263"/>
    </source>
</evidence>
<organism evidence="9 10">
    <name type="scientific">Glycine soja</name>
    <name type="common">Wild soybean</name>
    <dbReference type="NCBI Taxonomy" id="3848"/>
    <lineage>
        <taxon>Eukaryota</taxon>
        <taxon>Viridiplantae</taxon>
        <taxon>Streptophyta</taxon>
        <taxon>Embryophyta</taxon>
        <taxon>Tracheophyta</taxon>
        <taxon>Spermatophyta</taxon>
        <taxon>Magnoliopsida</taxon>
        <taxon>eudicotyledons</taxon>
        <taxon>Gunneridae</taxon>
        <taxon>Pentapetalae</taxon>
        <taxon>rosids</taxon>
        <taxon>fabids</taxon>
        <taxon>Fabales</taxon>
        <taxon>Fabaceae</taxon>
        <taxon>Papilionoideae</taxon>
        <taxon>50 kb inversion clade</taxon>
        <taxon>NPAAA clade</taxon>
        <taxon>indigoferoid/millettioid clade</taxon>
        <taxon>Phaseoleae</taxon>
        <taxon>Glycine</taxon>
        <taxon>Glycine subgen. Soja</taxon>
    </lineage>
</organism>
<dbReference type="EMBL" id="QZWG01000011">
    <property type="protein sequence ID" value="RZB77554.1"/>
    <property type="molecule type" value="Genomic_DNA"/>
</dbReference>
<dbReference type="SMART" id="SM00369">
    <property type="entry name" value="LRR_TYP"/>
    <property type="match status" value="3"/>
</dbReference>
<dbReference type="PROSITE" id="PS51450">
    <property type="entry name" value="LRR"/>
    <property type="match status" value="1"/>
</dbReference>
<dbReference type="Pfam" id="PF08263">
    <property type="entry name" value="LRRNT_2"/>
    <property type="match status" value="1"/>
</dbReference>
<keyword evidence="4" id="KW-0677">Repeat</keyword>
<evidence type="ECO:0000256" key="4">
    <source>
        <dbReference type="ARBA" id="ARBA00022737"/>
    </source>
</evidence>
<dbReference type="Proteomes" id="UP000289340">
    <property type="component" value="Chromosome 11"/>
</dbReference>
<keyword evidence="10" id="KW-1185">Reference proteome</keyword>
<sequence>KRLAFCSRVAAPSLPSSVRGRMSSLVFVFALFVFLQRPLSCLSNSQVDALSALRSRLSDPKNVLESWDTSLVDPCTWFHVTCDSNNNVIRLDLGHNDLSGTLAPELAQLSSLQYLELYGNQISGTIPEQLGNLKSLISMDLYDNLLEGNIPNSFGNLKSLKFLRLNNNKLTGSIPKEVIDLNLQVLDVSNNNISESPADGNLI</sequence>
<dbReference type="InterPro" id="IPR032675">
    <property type="entry name" value="LRR_dom_sf"/>
</dbReference>
<gene>
    <name evidence="9" type="ORF">D0Y65_028552</name>
</gene>
<evidence type="ECO:0000256" key="3">
    <source>
        <dbReference type="ARBA" id="ARBA00022729"/>
    </source>
</evidence>
<dbReference type="AlphaFoldDB" id="A0A445HVB5"/>
<keyword evidence="3 7" id="KW-0732">Signal</keyword>
<evidence type="ECO:0000256" key="5">
    <source>
        <dbReference type="ARBA" id="ARBA00022989"/>
    </source>
</evidence>
<dbReference type="InterPro" id="IPR001611">
    <property type="entry name" value="Leu-rich_rpt"/>
</dbReference>
<accession>A0A445HVB5</accession>
<name>A0A445HVB5_GLYSO</name>
<protein>
    <submittedName>
        <fullName evidence="9">Leucine-rich repeat protein 2</fullName>
    </submittedName>
</protein>
<proteinExistence type="predicted"/>
<feature type="signal peptide" evidence="7">
    <location>
        <begin position="1"/>
        <end position="41"/>
    </location>
</feature>
<evidence type="ECO:0000256" key="2">
    <source>
        <dbReference type="ARBA" id="ARBA00022692"/>
    </source>
</evidence>
<dbReference type="InterPro" id="IPR013210">
    <property type="entry name" value="LRR_N_plant-typ"/>
</dbReference>
<evidence type="ECO:0000313" key="10">
    <source>
        <dbReference type="Proteomes" id="UP000289340"/>
    </source>
</evidence>
<dbReference type="PANTHER" id="PTHR47988">
    <property type="entry name" value="SOMATIC EMBRYOGENESIS RECEPTOR KINASE 1"/>
    <property type="match status" value="1"/>
</dbReference>
<keyword evidence="1" id="KW-0433">Leucine-rich repeat</keyword>
<keyword evidence="2" id="KW-0812">Transmembrane</keyword>
<evidence type="ECO:0000256" key="1">
    <source>
        <dbReference type="ARBA" id="ARBA00022614"/>
    </source>
</evidence>
<dbReference type="InterPro" id="IPR003591">
    <property type="entry name" value="Leu-rich_rpt_typical-subtyp"/>
</dbReference>
<evidence type="ECO:0000256" key="7">
    <source>
        <dbReference type="SAM" id="SignalP"/>
    </source>
</evidence>
<dbReference type="Gene3D" id="3.80.10.10">
    <property type="entry name" value="Ribonuclease Inhibitor"/>
    <property type="match status" value="1"/>
</dbReference>
<comment type="caution">
    <text evidence="9">The sequence shown here is derived from an EMBL/GenBank/DDBJ whole genome shotgun (WGS) entry which is preliminary data.</text>
</comment>
<keyword evidence="6" id="KW-0472">Membrane</keyword>
<evidence type="ECO:0000313" key="9">
    <source>
        <dbReference type="EMBL" id="RZB77554.1"/>
    </source>
</evidence>
<evidence type="ECO:0000256" key="6">
    <source>
        <dbReference type="ARBA" id="ARBA00023136"/>
    </source>
</evidence>